<dbReference type="RefSeq" id="WP_143487536.1">
    <property type="nucleotide sequence ID" value="NZ_VJOY01000004.1"/>
</dbReference>
<organism evidence="4 5">
    <name type="scientific">Pseudomonas mangiferae</name>
    <dbReference type="NCBI Taxonomy" id="2593654"/>
    <lineage>
        <taxon>Bacteria</taxon>
        <taxon>Pseudomonadati</taxon>
        <taxon>Pseudomonadota</taxon>
        <taxon>Gammaproteobacteria</taxon>
        <taxon>Pseudomonadales</taxon>
        <taxon>Pseudomonadaceae</taxon>
        <taxon>Pseudomonas</taxon>
    </lineage>
</organism>
<protein>
    <submittedName>
        <fullName evidence="4">TauD/TfdA family dioxygenase</fullName>
    </submittedName>
</protein>
<dbReference type="Gene3D" id="3.60.130.10">
    <property type="entry name" value="Clavaminate synthase-like"/>
    <property type="match status" value="1"/>
</dbReference>
<sequence>MDICLHERLLACGPLPVEEGTPPEFGVMLQPRRPGMHVGEVPVAWLKQLAGLHQLVLLRGFSSFADGEAMTRYCEGFGPLLYWPFGAVLELREEAAPEDHIFASHYVPLHWDGMYLQQVPEFQVFQCASAPAQGEGGRTTFAHTPLALRLADEASRALWAGTQGHYQRSAAHYSSVARAPLIERHPRRHYPVLRVCEPPVDGDPAFINPSEYRFEGLGGDERGRLLGSLRQALYDPRAFYAHRWQSGDLLIADNFTLLHGREAFASGCARHLRRVHVHAEPPLANPHLAQGGLTP</sequence>
<dbReference type="AlphaFoldDB" id="A0A553H114"/>
<proteinExistence type="predicted"/>
<dbReference type="SUPFAM" id="SSF51197">
    <property type="entry name" value="Clavaminate synthase-like"/>
    <property type="match status" value="1"/>
</dbReference>
<dbReference type="OrthoDB" id="581608at2"/>
<feature type="domain" description="TauD/TfdA-like" evidence="3">
    <location>
        <begin position="43"/>
        <end position="275"/>
    </location>
</feature>
<evidence type="ECO:0000313" key="4">
    <source>
        <dbReference type="EMBL" id="TRX75444.1"/>
    </source>
</evidence>
<dbReference type="EMBL" id="VJOY01000004">
    <property type="protein sequence ID" value="TRX75444.1"/>
    <property type="molecule type" value="Genomic_DNA"/>
</dbReference>
<evidence type="ECO:0000313" key="5">
    <source>
        <dbReference type="Proteomes" id="UP000315235"/>
    </source>
</evidence>
<dbReference type="InterPro" id="IPR003819">
    <property type="entry name" value="TauD/TfdA-like"/>
</dbReference>
<dbReference type="Pfam" id="PF02668">
    <property type="entry name" value="TauD"/>
    <property type="match status" value="1"/>
</dbReference>
<evidence type="ECO:0000256" key="1">
    <source>
        <dbReference type="ARBA" id="ARBA00001954"/>
    </source>
</evidence>
<reference evidence="4 5" key="1">
    <citation type="submission" date="2019-07" db="EMBL/GenBank/DDBJ databases">
        <title>Pseudomonas mangiferae sp. nov., isolated from bark of mango tree in Thailand.</title>
        <authorList>
            <person name="Srisuk N."/>
            <person name="Anurat P."/>
        </authorList>
    </citation>
    <scope>NUCLEOTIDE SEQUENCE [LARGE SCALE GENOMIC DNA]</scope>
    <source>
        <strain evidence="4 5">DMKU_BBB3-04</strain>
    </source>
</reference>
<dbReference type="Proteomes" id="UP000315235">
    <property type="component" value="Unassembled WGS sequence"/>
</dbReference>
<comment type="cofactor">
    <cofactor evidence="1">
        <name>Fe(2+)</name>
        <dbReference type="ChEBI" id="CHEBI:29033"/>
    </cofactor>
</comment>
<dbReference type="GO" id="GO:0016706">
    <property type="term" value="F:2-oxoglutarate-dependent dioxygenase activity"/>
    <property type="evidence" value="ECO:0007669"/>
    <property type="project" value="UniProtKB-ARBA"/>
</dbReference>
<evidence type="ECO:0000256" key="2">
    <source>
        <dbReference type="ARBA" id="ARBA00023002"/>
    </source>
</evidence>
<comment type="caution">
    <text evidence="4">The sequence shown here is derived from an EMBL/GenBank/DDBJ whole genome shotgun (WGS) entry which is preliminary data.</text>
</comment>
<dbReference type="InterPro" id="IPR042098">
    <property type="entry name" value="TauD-like_sf"/>
</dbReference>
<evidence type="ECO:0000259" key="3">
    <source>
        <dbReference type="Pfam" id="PF02668"/>
    </source>
</evidence>
<keyword evidence="5" id="KW-1185">Reference proteome</keyword>
<keyword evidence="2" id="KW-0560">Oxidoreductase</keyword>
<dbReference type="PANTHER" id="PTHR10696:SF53">
    <property type="entry name" value="TYROSINE ISONITRILE DESATURASE"/>
    <property type="match status" value="1"/>
</dbReference>
<name>A0A553H114_9PSED</name>
<accession>A0A553H114</accession>
<dbReference type="PANTHER" id="PTHR10696">
    <property type="entry name" value="GAMMA-BUTYROBETAINE HYDROXYLASE-RELATED"/>
    <property type="match status" value="1"/>
</dbReference>
<keyword evidence="4" id="KW-0223">Dioxygenase</keyword>
<gene>
    <name evidence="4" type="ORF">FM069_06815</name>
</gene>
<dbReference type="InterPro" id="IPR050411">
    <property type="entry name" value="AlphaKG_dependent_hydroxylases"/>
</dbReference>